<reference evidence="1 2" key="1">
    <citation type="submission" date="2024-01" db="EMBL/GenBank/DDBJ databases">
        <title>Genome assemblies of Stephania.</title>
        <authorList>
            <person name="Yang L."/>
        </authorList>
    </citation>
    <scope>NUCLEOTIDE SEQUENCE [LARGE SCALE GENOMIC DNA]</scope>
    <source>
        <strain evidence="1">JXDWG</strain>
        <tissue evidence="1">Leaf</tissue>
    </source>
</reference>
<dbReference type="SUPFAM" id="SSF75620">
    <property type="entry name" value="Release factor"/>
    <property type="match status" value="1"/>
</dbReference>
<dbReference type="AlphaFoldDB" id="A0AAP0HQ29"/>
<dbReference type="EMBL" id="JBBNAG010000011">
    <property type="protein sequence ID" value="KAK9094679.1"/>
    <property type="molecule type" value="Genomic_DNA"/>
</dbReference>
<evidence type="ECO:0000313" key="1">
    <source>
        <dbReference type="EMBL" id="KAK9094679.1"/>
    </source>
</evidence>
<evidence type="ECO:0000313" key="2">
    <source>
        <dbReference type="Proteomes" id="UP001419268"/>
    </source>
</evidence>
<sequence length="176" mass="19363">MASCHGKRSLYKVMVFKSAGTSIFESGAVAYAISRTRFWNTLKIQGKKSSASYCKIFSFSSAQMAGARKRDVVLNTNRALTGLTRVLYVVADEVEVVIDPKDIELTTARSGGAGGMNENGLVIYILSCSCDLLSIKAVKFVKLPRLRKLNYGFSHDGQEELKYGSDEDNRDPQCVD</sequence>
<protein>
    <submittedName>
        <fullName evidence="1">Uncharacterized protein</fullName>
    </submittedName>
</protein>
<keyword evidence="2" id="KW-1185">Reference proteome</keyword>
<dbReference type="Proteomes" id="UP001419268">
    <property type="component" value="Unassembled WGS sequence"/>
</dbReference>
<dbReference type="InterPro" id="IPR045853">
    <property type="entry name" value="Pep_chain_release_fac_I_sf"/>
</dbReference>
<gene>
    <name evidence="1" type="ORF">Scep_026148</name>
</gene>
<organism evidence="1 2">
    <name type="scientific">Stephania cephalantha</name>
    <dbReference type="NCBI Taxonomy" id="152367"/>
    <lineage>
        <taxon>Eukaryota</taxon>
        <taxon>Viridiplantae</taxon>
        <taxon>Streptophyta</taxon>
        <taxon>Embryophyta</taxon>
        <taxon>Tracheophyta</taxon>
        <taxon>Spermatophyta</taxon>
        <taxon>Magnoliopsida</taxon>
        <taxon>Ranunculales</taxon>
        <taxon>Menispermaceae</taxon>
        <taxon>Menispermoideae</taxon>
        <taxon>Cissampelideae</taxon>
        <taxon>Stephania</taxon>
    </lineage>
</organism>
<accession>A0AAP0HQ29</accession>
<proteinExistence type="predicted"/>
<comment type="caution">
    <text evidence="1">The sequence shown here is derived from an EMBL/GenBank/DDBJ whole genome shotgun (WGS) entry which is preliminary data.</text>
</comment>
<name>A0AAP0HQ29_9MAGN</name>